<dbReference type="InterPro" id="IPR005135">
    <property type="entry name" value="Endo/exonuclease/phosphatase"/>
</dbReference>
<dbReference type="Gene3D" id="3.60.10.10">
    <property type="entry name" value="Endonuclease/exonuclease/phosphatase"/>
    <property type="match status" value="2"/>
</dbReference>
<name>U5CT09_AMBTC</name>
<dbReference type="SUPFAM" id="SSF56219">
    <property type="entry name" value="DNase I-like"/>
    <property type="match status" value="1"/>
</dbReference>
<feature type="region of interest" description="Disordered" evidence="1">
    <location>
        <begin position="393"/>
        <end position="417"/>
    </location>
</feature>
<dbReference type="HOGENOM" id="CLU_008664_0_0_1"/>
<dbReference type="InterPro" id="IPR050410">
    <property type="entry name" value="CCR4/nocturin_mRNA_transcr"/>
</dbReference>
<dbReference type="PANTHER" id="PTHR12121">
    <property type="entry name" value="CARBON CATABOLITE REPRESSOR PROTEIN 4"/>
    <property type="match status" value="1"/>
</dbReference>
<feature type="compositionally biased region" description="Basic and acidic residues" evidence="1">
    <location>
        <begin position="402"/>
        <end position="417"/>
    </location>
</feature>
<dbReference type="PANTHER" id="PTHR12121:SF85">
    <property type="entry name" value="CARBON CATABOLITE REPRESSOR PROTEIN 4 HOMOLOG 6"/>
    <property type="match status" value="1"/>
</dbReference>
<dbReference type="AlphaFoldDB" id="U5CT09"/>
<evidence type="ECO:0000313" key="4">
    <source>
        <dbReference type="Proteomes" id="UP000017836"/>
    </source>
</evidence>
<proteinExistence type="predicted"/>
<dbReference type="InterPro" id="IPR036691">
    <property type="entry name" value="Endo/exonu/phosph_ase_sf"/>
</dbReference>
<organism evidence="3 4">
    <name type="scientific">Amborella trichopoda</name>
    <dbReference type="NCBI Taxonomy" id="13333"/>
    <lineage>
        <taxon>Eukaryota</taxon>
        <taxon>Viridiplantae</taxon>
        <taxon>Streptophyta</taxon>
        <taxon>Embryophyta</taxon>
        <taxon>Tracheophyta</taxon>
        <taxon>Spermatophyta</taxon>
        <taxon>Magnoliopsida</taxon>
        <taxon>Amborellales</taxon>
        <taxon>Amborellaceae</taxon>
        <taxon>Amborella</taxon>
    </lineage>
</organism>
<sequence length="887" mass="98811">HGGGRRGGWRGQGRWFCNSPKDNSIVSGDSHFRAVRLTNYGFRHGERGGGGYRNGYYSGDPRPNFRPIFRPRGPSPQSDNYRHWEHALSQPPSHCEKFVVLSFNILADYLARDHRHKLYFHIPPHILDWEWRKRRILLELGLWSPDIMCLQEVDKFQDLAEELQLRGFAGIWKERTGLPIDGCAIFWRLTKFNLLHEEYIEFNKLSLRDNVAQICVLESRSRDCVEGGNRAPSTSLSKPKGANKVVVCNIHVLYNPNRGDIKLGQVRVLLNRAQEVSNLWDDAPVIICGDFNCTPKSPLYKFISEQKLSLSGLAKNQVSGQFSARLYDPMPNFNRGSAPNFSSRSPAPFPNFSQGYSETPEMAVNIKVGFPFVECKSSLENSSLRDNSLPLERIDSSVQGKTGKEGLGKQDHNENQKMSDACSEGRSEKVLFEGHNEDNRGQPGSFERFEVAPNDNEKTSGNAFIVGTVDIQAKYPTCTKASSCGNELDSHAHINISEDISVDSDLSSQNHELPQRNSCPSFEVRGSIAPSTVLKNVQKCDEIQNLNDGQTSFSREGDCRIFLAKENTNRSLESNILKDDTSPPPSHQVTSFGKYISDACTSTDDIVDQASIQLSGSNINKPMNESVSSNSELETPYSHVEEEEFPFAKSVFTNGLDQDSPVICDQENQQLLSEPDSSITEGARIHDSRVEGNLFESLSKEMVQSESADEFILELSGSDSLSMKGGASNFQELNTASSLQSNVDLGSVQVLEDPFSIEPGPVESDTVPYDPFLWTSTEIEAATGNAECTLLEHNLKLKSAYTEVEDYSGTKDTSREPQVTSYNRRFMGTVDYIWCSEGLQTVKVLGTLPKHVLQRTRGFPTQKWGSDHLALACQLAFTDGLSGREDA</sequence>
<feature type="non-terminal residue" evidence="3">
    <location>
        <position position="1"/>
    </location>
</feature>
<dbReference type="EMBL" id="KI392446">
    <property type="protein sequence ID" value="ERN16396.1"/>
    <property type="molecule type" value="Genomic_DNA"/>
</dbReference>
<gene>
    <name evidence="3" type="ORF">AMTR_s00052p00118920</name>
</gene>
<accession>U5CT09</accession>
<evidence type="ECO:0000313" key="3">
    <source>
        <dbReference type="EMBL" id="ERN16396.1"/>
    </source>
</evidence>
<reference evidence="4" key="1">
    <citation type="journal article" date="2013" name="Science">
        <title>The Amborella genome and the evolution of flowering plants.</title>
        <authorList>
            <consortium name="Amborella Genome Project"/>
        </authorList>
    </citation>
    <scope>NUCLEOTIDE SEQUENCE [LARGE SCALE GENOMIC DNA]</scope>
</reference>
<feature type="domain" description="Endonuclease/exonuclease/phosphatase" evidence="2">
    <location>
        <begin position="102"/>
        <end position="344"/>
    </location>
</feature>
<evidence type="ECO:0000259" key="2">
    <source>
        <dbReference type="Pfam" id="PF03372"/>
    </source>
</evidence>
<dbReference type="GO" id="GO:0003824">
    <property type="term" value="F:catalytic activity"/>
    <property type="evidence" value="ECO:0007669"/>
    <property type="project" value="InterPro"/>
</dbReference>
<dbReference type="Pfam" id="PF03372">
    <property type="entry name" value="Exo_endo_phos"/>
    <property type="match status" value="1"/>
</dbReference>
<dbReference type="GO" id="GO:0003730">
    <property type="term" value="F:mRNA 3'-UTR binding"/>
    <property type="evidence" value="ECO:0000318"/>
    <property type="project" value="GO_Central"/>
</dbReference>
<dbReference type="Proteomes" id="UP000017836">
    <property type="component" value="Unassembled WGS sequence"/>
</dbReference>
<evidence type="ECO:0000256" key="1">
    <source>
        <dbReference type="SAM" id="MobiDB-lite"/>
    </source>
</evidence>
<protein>
    <recommendedName>
        <fullName evidence="2">Endonuclease/exonuclease/phosphatase domain-containing protein</fullName>
    </recommendedName>
</protein>
<feature type="region of interest" description="Disordered" evidence="1">
    <location>
        <begin position="434"/>
        <end position="454"/>
    </location>
</feature>
<keyword evidence="4" id="KW-1185">Reference proteome</keyword>
<dbReference type="eggNOG" id="KOG2338">
    <property type="taxonomic scope" value="Eukaryota"/>
</dbReference>